<evidence type="ECO:0000256" key="4">
    <source>
        <dbReference type="ARBA" id="ARBA00022989"/>
    </source>
</evidence>
<dbReference type="Proteomes" id="UP000190435">
    <property type="component" value="Unassembled WGS sequence"/>
</dbReference>
<dbReference type="EMBL" id="MUXU01000093">
    <property type="protein sequence ID" value="OOR87018.1"/>
    <property type="molecule type" value="Genomic_DNA"/>
</dbReference>
<dbReference type="Proteomes" id="UP000255279">
    <property type="component" value="Unassembled WGS sequence"/>
</dbReference>
<dbReference type="OrthoDB" id="9804822at2"/>
<keyword evidence="2" id="KW-1003">Cell membrane</keyword>
<dbReference type="GO" id="GO:0006865">
    <property type="term" value="P:amino acid transport"/>
    <property type="evidence" value="ECO:0007669"/>
    <property type="project" value="InterPro"/>
</dbReference>
<gene>
    <name evidence="7" type="ORF">B0181_11385</name>
    <name evidence="8" type="ORF">NCTC10293_00350</name>
</gene>
<proteinExistence type="predicted"/>
<keyword evidence="9" id="KW-1185">Reference proteome</keyword>
<reference evidence="7 9" key="1">
    <citation type="submission" date="2017-02" db="EMBL/GenBank/DDBJ databases">
        <title>Draft genome sequence of Moraxella caviae CCUG 355 type strain.</title>
        <authorList>
            <person name="Engstrom-Jakobsson H."/>
            <person name="Salva-Serra F."/>
            <person name="Thorell K."/>
            <person name="Gonzales-Siles L."/>
            <person name="Karlsson R."/>
            <person name="Boulund F."/>
            <person name="Engstrand L."/>
            <person name="Moore E."/>
        </authorList>
    </citation>
    <scope>NUCLEOTIDE SEQUENCE [LARGE SCALE GENOMIC DNA]</scope>
    <source>
        <strain evidence="7 9">CCUG 355</strain>
    </source>
</reference>
<evidence type="ECO:0000313" key="7">
    <source>
        <dbReference type="EMBL" id="OOR87018.1"/>
    </source>
</evidence>
<dbReference type="InterPro" id="IPR001123">
    <property type="entry name" value="LeuE-type"/>
</dbReference>
<evidence type="ECO:0000256" key="1">
    <source>
        <dbReference type="ARBA" id="ARBA00004651"/>
    </source>
</evidence>
<protein>
    <submittedName>
        <fullName evidence="8">Homoserine/Threonine efflux protein</fullName>
    </submittedName>
</protein>
<keyword evidence="4 6" id="KW-1133">Transmembrane helix</keyword>
<evidence type="ECO:0000256" key="5">
    <source>
        <dbReference type="ARBA" id="ARBA00023136"/>
    </source>
</evidence>
<dbReference type="EMBL" id="UGQE01000001">
    <property type="protein sequence ID" value="STZ10028.1"/>
    <property type="molecule type" value="Genomic_DNA"/>
</dbReference>
<feature type="transmembrane region" description="Helical" evidence="6">
    <location>
        <begin position="15"/>
        <end position="33"/>
    </location>
</feature>
<keyword evidence="5 6" id="KW-0472">Membrane</keyword>
<evidence type="ECO:0000313" key="10">
    <source>
        <dbReference type="Proteomes" id="UP000255279"/>
    </source>
</evidence>
<evidence type="ECO:0000256" key="3">
    <source>
        <dbReference type="ARBA" id="ARBA00022692"/>
    </source>
</evidence>
<sequence>MLLFMFGLSLINEHAPYLLTIIKILGASYLFYLRLVSYKTATQTLTQNKNTAIISAKRLFFKAFGESAQPKCHLIFRGVLS</sequence>
<dbReference type="RefSeq" id="WP_115338061.1">
    <property type="nucleotide sequence ID" value="NZ_MUXU01000093.1"/>
</dbReference>
<dbReference type="STRING" id="34060.B0181_11385"/>
<evidence type="ECO:0000313" key="9">
    <source>
        <dbReference type="Proteomes" id="UP000190435"/>
    </source>
</evidence>
<evidence type="ECO:0000256" key="2">
    <source>
        <dbReference type="ARBA" id="ARBA00022475"/>
    </source>
</evidence>
<comment type="subcellular location">
    <subcellularLocation>
        <location evidence="1">Cell membrane</location>
        <topology evidence="1">Multi-pass membrane protein</topology>
    </subcellularLocation>
</comment>
<accession>A0A1S9ZU82</accession>
<dbReference type="AlphaFoldDB" id="A0A1S9ZU82"/>
<organism evidence="7 9">
    <name type="scientific">Moraxella caviae</name>
    <dbReference type="NCBI Taxonomy" id="34060"/>
    <lineage>
        <taxon>Bacteria</taxon>
        <taxon>Pseudomonadati</taxon>
        <taxon>Pseudomonadota</taxon>
        <taxon>Gammaproteobacteria</taxon>
        <taxon>Moraxellales</taxon>
        <taxon>Moraxellaceae</taxon>
        <taxon>Moraxella</taxon>
    </lineage>
</organism>
<evidence type="ECO:0000256" key="6">
    <source>
        <dbReference type="SAM" id="Phobius"/>
    </source>
</evidence>
<evidence type="ECO:0000313" key="8">
    <source>
        <dbReference type="EMBL" id="STZ10028.1"/>
    </source>
</evidence>
<dbReference type="GO" id="GO:0005886">
    <property type="term" value="C:plasma membrane"/>
    <property type="evidence" value="ECO:0007669"/>
    <property type="project" value="UniProtKB-SubCell"/>
</dbReference>
<dbReference type="Pfam" id="PF01810">
    <property type="entry name" value="LysE"/>
    <property type="match status" value="1"/>
</dbReference>
<keyword evidence="3 6" id="KW-0812">Transmembrane</keyword>
<name>A0A1S9ZU82_9GAMM</name>
<reference evidence="8 10" key="2">
    <citation type="submission" date="2018-06" db="EMBL/GenBank/DDBJ databases">
        <authorList>
            <consortium name="Pathogen Informatics"/>
            <person name="Doyle S."/>
        </authorList>
    </citation>
    <scope>NUCLEOTIDE SEQUENCE [LARGE SCALE GENOMIC DNA]</scope>
    <source>
        <strain evidence="8 10">NCTC10293</strain>
    </source>
</reference>